<dbReference type="InterPro" id="IPR036291">
    <property type="entry name" value="NAD(P)-bd_dom_sf"/>
</dbReference>
<evidence type="ECO:0000256" key="4">
    <source>
        <dbReference type="RuleBase" id="RU000363"/>
    </source>
</evidence>
<dbReference type="SUPFAM" id="SSF51735">
    <property type="entry name" value="NAD(P)-binding Rossmann-fold domains"/>
    <property type="match status" value="1"/>
</dbReference>
<dbReference type="Pfam" id="PF00106">
    <property type="entry name" value="adh_short"/>
    <property type="match status" value="1"/>
</dbReference>
<dbReference type="Gene3D" id="3.40.50.720">
    <property type="entry name" value="NAD(P)-binding Rossmann-like Domain"/>
    <property type="match status" value="1"/>
</dbReference>
<dbReference type="PRINTS" id="PR00080">
    <property type="entry name" value="SDRFAMILY"/>
</dbReference>
<dbReference type="InterPro" id="IPR023985">
    <property type="entry name" value="SDR_subfam_1"/>
</dbReference>
<dbReference type="RefSeq" id="WP_344751674.1">
    <property type="nucleotide sequence ID" value="NZ_BAABBW010000001.1"/>
</dbReference>
<name>A0ABP7ZSI5_9MICO</name>
<dbReference type="InterPro" id="IPR002347">
    <property type="entry name" value="SDR_fam"/>
</dbReference>
<reference evidence="6" key="1">
    <citation type="journal article" date="2019" name="Int. J. Syst. Evol. Microbiol.">
        <title>The Global Catalogue of Microorganisms (GCM) 10K type strain sequencing project: providing services to taxonomists for standard genome sequencing and annotation.</title>
        <authorList>
            <consortium name="The Broad Institute Genomics Platform"/>
            <consortium name="The Broad Institute Genome Sequencing Center for Infectious Disease"/>
            <person name="Wu L."/>
            <person name="Ma J."/>
        </authorList>
    </citation>
    <scope>NUCLEOTIDE SEQUENCE [LARGE SCALE GENOMIC DNA]</scope>
    <source>
        <strain evidence="6">JCM 17591</strain>
    </source>
</reference>
<dbReference type="PANTHER" id="PTHR24321">
    <property type="entry name" value="DEHYDROGENASES, SHORT CHAIN"/>
    <property type="match status" value="1"/>
</dbReference>
<keyword evidence="2" id="KW-0560">Oxidoreductase</keyword>
<keyword evidence="6" id="KW-1185">Reference proteome</keyword>
<dbReference type="PANTHER" id="PTHR24321:SF8">
    <property type="entry name" value="ESTRADIOL 17-BETA-DEHYDROGENASE 8-RELATED"/>
    <property type="match status" value="1"/>
</dbReference>
<evidence type="ECO:0000256" key="2">
    <source>
        <dbReference type="ARBA" id="ARBA00023002"/>
    </source>
</evidence>
<organism evidence="5 6">
    <name type="scientific">Gryllotalpicola koreensis</name>
    <dbReference type="NCBI Taxonomy" id="993086"/>
    <lineage>
        <taxon>Bacteria</taxon>
        <taxon>Bacillati</taxon>
        <taxon>Actinomycetota</taxon>
        <taxon>Actinomycetes</taxon>
        <taxon>Micrococcales</taxon>
        <taxon>Microbacteriaceae</taxon>
        <taxon>Gryllotalpicola</taxon>
    </lineage>
</organism>
<dbReference type="PRINTS" id="PR00081">
    <property type="entry name" value="GDHRDH"/>
</dbReference>
<accession>A0ABP7ZSI5</accession>
<gene>
    <name evidence="5" type="ORF">GCM10022287_04790</name>
</gene>
<proteinExistence type="inferred from homology"/>
<evidence type="ECO:0000256" key="3">
    <source>
        <dbReference type="ARBA" id="ARBA00023027"/>
    </source>
</evidence>
<dbReference type="NCBIfam" id="TIGR03971">
    <property type="entry name" value="SDR_subfam_1"/>
    <property type="match status" value="1"/>
</dbReference>
<evidence type="ECO:0000313" key="5">
    <source>
        <dbReference type="EMBL" id="GAA4168901.1"/>
    </source>
</evidence>
<evidence type="ECO:0000256" key="1">
    <source>
        <dbReference type="ARBA" id="ARBA00006484"/>
    </source>
</evidence>
<comment type="caution">
    <text evidence="5">The sequence shown here is derived from an EMBL/GenBank/DDBJ whole genome shotgun (WGS) entry which is preliminary data.</text>
</comment>
<dbReference type="Proteomes" id="UP001501079">
    <property type="component" value="Unassembled WGS sequence"/>
</dbReference>
<dbReference type="InterPro" id="IPR020904">
    <property type="entry name" value="Sc_DH/Rdtase_CS"/>
</dbReference>
<keyword evidence="3" id="KW-0520">NAD</keyword>
<dbReference type="PROSITE" id="PS00061">
    <property type="entry name" value="ADH_SHORT"/>
    <property type="match status" value="1"/>
</dbReference>
<evidence type="ECO:0000313" key="6">
    <source>
        <dbReference type="Proteomes" id="UP001501079"/>
    </source>
</evidence>
<comment type="similarity">
    <text evidence="1 4">Belongs to the short-chain dehydrogenases/reductases (SDR) family.</text>
</comment>
<dbReference type="CDD" id="cd05233">
    <property type="entry name" value="SDR_c"/>
    <property type="match status" value="1"/>
</dbReference>
<dbReference type="EMBL" id="BAABBW010000001">
    <property type="protein sequence ID" value="GAA4168901.1"/>
    <property type="molecule type" value="Genomic_DNA"/>
</dbReference>
<sequence length="298" mass="31434">MGLLEGKTVLITGGSRGQGRQHALVSAREGADIIIVDTLEQIGSVAYPMATQADIDETVRQVEALDRRILPVVGDVRKQAELDAAVEKGIAEFGKIDCLIANAGIFSLAPSWELDEQAWDDMIAVNLTGVWKSAKAVLPHMIERGTGSIVMTSSINGLEPGENYVHYCAAKYGVVGVMKTIALEVAKYGIRVNSVHPGAILTPMTSWQGAWDMMSGKAAGEGTEEDLVAAGYSFHALKGAGMLHPHVIADAALWLNSDLAAAVTGISVPVDAGHLLQPGYNANPTREANPLISAQTLA</sequence>
<protein>
    <submittedName>
        <fullName evidence="5">Mycofactocin-coupled SDR family oxidoreductase</fullName>
    </submittedName>
</protein>